<gene>
    <name evidence="1" type="ORF">M622_10150</name>
</gene>
<sequence length="75" mass="8375">MFRDEGGARVAFSDRDVFHLLDDLASPQLYNAARNVRIALWKLSYALSDVSEEETECTLTRVVQNLATAAFLPVS</sequence>
<protein>
    <submittedName>
        <fullName evidence="1">Uncharacterized protein</fullName>
    </submittedName>
</protein>
<dbReference type="STRING" id="1348657.M622_10150"/>
<reference evidence="1 2" key="1">
    <citation type="submission" date="2013-06" db="EMBL/GenBank/DDBJ databases">
        <title>Draft genome sequence of Thauera terpenica.</title>
        <authorList>
            <person name="Liu B."/>
            <person name="Frostegard A.H."/>
            <person name="Shapleigh J.P."/>
        </authorList>
    </citation>
    <scope>NUCLEOTIDE SEQUENCE [LARGE SCALE GENOMIC DNA]</scope>
    <source>
        <strain evidence="1 2">58Eu</strain>
    </source>
</reference>
<dbReference type="Proteomes" id="UP000015455">
    <property type="component" value="Unassembled WGS sequence"/>
</dbReference>
<evidence type="ECO:0000313" key="2">
    <source>
        <dbReference type="Proteomes" id="UP000015455"/>
    </source>
</evidence>
<dbReference type="EMBL" id="ATJV01000024">
    <property type="protein sequence ID" value="EPZ16872.1"/>
    <property type="molecule type" value="Genomic_DNA"/>
</dbReference>
<evidence type="ECO:0000313" key="1">
    <source>
        <dbReference type="EMBL" id="EPZ16872.1"/>
    </source>
</evidence>
<proteinExistence type="predicted"/>
<dbReference type="AlphaFoldDB" id="S9ZTL4"/>
<dbReference type="RefSeq" id="WP_021248015.1">
    <property type="nucleotide sequence ID" value="NZ_ATJV01000024.1"/>
</dbReference>
<comment type="caution">
    <text evidence="1">The sequence shown here is derived from an EMBL/GenBank/DDBJ whole genome shotgun (WGS) entry which is preliminary data.</text>
</comment>
<keyword evidence="2" id="KW-1185">Reference proteome</keyword>
<accession>S9ZTL4</accession>
<organism evidence="1 2">
    <name type="scientific">Thauera terpenica 58Eu</name>
    <dbReference type="NCBI Taxonomy" id="1348657"/>
    <lineage>
        <taxon>Bacteria</taxon>
        <taxon>Pseudomonadati</taxon>
        <taxon>Pseudomonadota</taxon>
        <taxon>Betaproteobacteria</taxon>
        <taxon>Rhodocyclales</taxon>
        <taxon>Zoogloeaceae</taxon>
        <taxon>Thauera</taxon>
    </lineage>
</organism>
<name>S9ZTL4_9RHOO</name>
<dbReference type="PATRIC" id="fig|1348657.5.peg.563"/>